<dbReference type="RefSeq" id="WP_139232180.1">
    <property type="nucleotide sequence ID" value="NZ_FOYR01000001.1"/>
</dbReference>
<gene>
    <name evidence="3" type="ORF">SAMN04488591_0342</name>
</gene>
<evidence type="ECO:0000259" key="2">
    <source>
        <dbReference type="PROSITE" id="PS50943"/>
    </source>
</evidence>
<accession>A0A1I6FUE5</accession>
<evidence type="ECO:0000313" key="4">
    <source>
        <dbReference type="Proteomes" id="UP000198877"/>
    </source>
</evidence>
<dbReference type="Gene3D" id="2.60.120.10">
    <property type="entry name" value="Jelly Rolls"/>
    <property type="match status" value="1"/>
</dbReference>
<dbReference type="GO" id="GO:0003677">
    <property type="term" value="F:DNA binding"/>
    <property type="evidence" value="ECO:0007669"/>
    <property type="project" value="UniProtKB-KW"/>
</dbReference>
<evidence type="ECO:0000313" key="3">
    <source>
        <dbReference type="EMBL" id="SFR33544.1"/>
    </source>
</evidence>
<dbReference type="EMBL" id="FOYR01000001">
    <property type="protein sequence ID" value="SFR33544.1"/>
    <property type="molecule type" value="Genomic_DNA"/>
</dbReference>
<dbReference type="PANTHER" id="PTHR46797">
    <property type="entry name" value="HTH-TYPE TRANSCRIPTIONAL REGULATOR"/>
    <property type="match status" value="1"/>
</dbReference>
<dbReference type="GO" id="GO:0005829">
    <property type="term" value="C:cytosol"/>
    <property type="evidence" value="ECO:0007669"/>
    <property type="project" value="TreeGrafter"/>
</dbReference>
<dbReference type="InterPro" id="IPR001387">
    <property type="entry name" value="Cro/C1-type_HTH"/>
</dbReference>
<dbReference type="Pfam" id="PF01381">
    <property type="entry name" value="HTH_3"/>
    <property type="match status" value="1"/>
</dbReference>
<organism evidence="3 4">
    <name type="scientific">Microbacterium azadirachtae</name>
    <dbReference type="NCBI Taxonomy" id="582680"/>
    <lineage>
        <taxon>Bacteria</taxon>
        <taxon>Bacillati</taxon>
        <taxon>Actinomycetota</taxon>
        <taxon>Actinomycetes</taxon>
        <taxon>Micrococcales</taxon>
        <taxon>Microbacteriaceae</taxon>
        <taxon>Microbacterium</taxon>
    </lineage>
</organism>
<dbReference type="InterPro" id="IPR050807">
    <property type="entry name" value="TransReg_Diox_bact_type"/>
</dbReference>
<dbReference type="InterPro" id="IPR010982">
    <property type="entry name" value="Lambda_DNA-bd_dom_sf"/>
</dbReference>
<reference evidence="4" key="1">
    <citation type="submission" date="2016-10" db="EMBL/GenBank/DDBJ databases">
        <authorList>
            <person name="Varghese N."/>
            <person name="Submissions S."/>
        </authorList>
    </citation>
    <scope>NUCLEOTIDE SEQUENCE [LARGE SCALE GENOMIC DNA]</scope>
    <source>
        <strain evidence="4">CL127</strain>
    </source>
</reference>
<dbReference type="InterPro" id="IPR014710">
    <property type="entry name" value="RmlC-like_jellyroll"/>
</dbReference>
<dbReference type="InterPro" id="IPR011051">
    <property type="entry name" value="RmlC_Cupin_sf"/>
</dbReference>
<dbReference type="SMART" id="SM00530">
    <property type="entry name" value="HTH_XRE"/>
    <property type="match status" value="1"/>
</dbReference>
<dbReference type="GO" id="GO:0003700">
    <property type="term" value="F:DNA-binding transcription factor activity"/>
    <property type="evidence" value="ECO:0007669"/>
    <property type="project" value="TreeGrafter"/>
</dbReference>
<sequence>MTAGGVIARNVRRFRSERGMSMSELGSRSGLAKQTIVSIESGSGNPTIDTVERIAATLGVSMRALLTELGSDVLLDQGESATWRRNNRVRVRHLDQSFGSGYVTNSIVRVEASRGRAVYSPVGRGSLRHAYVLEGELRIGPTSAPVVAVAGDFVRFPADVEHLLEAITAVAVFFSCTTSPQVSMGENEAWF</sequence>
<dbReference type="Gene3D" id="1.10.260.40">
    <property type="entry name" value="lambda repressor-like DNA-binding domains"/>
    <property type="match status" value="1"/>
</dbReference>
<dbReference type="PROSITE" id="PS50943">
    <property type="entry name" value="HTH_CROC1"/>
    <property type="match status" value="1"/>
</dbReference>
<dbReference type="AlphaFoldDB" id="A0A1I6FUE5"/>
<dbReference type="PANTHER" id="PTHR46797:SF1">
    <property type="entry name" value="METHYLPHOSPHONATE SYNTHASE"/>
    <property type="match status" value="1"/>
</dbReference>
<feature type="domain" description="HTH cro/C1-type" evidence="2">
    <location>
        <begin position="11"/>
        <end position="65"/>
    </location>
</feature>
<dbReference type="SUPFAM" id="SSF47413">
    <property type="entry name" value="lambda repressor-like DNA-binding domains"/>
    <property type="match status" value="1"/>
</dbReference>
<keyword evidence="1 3" id="KW-0238">DNA-binding</keyword>
<name>A0A1I6FUE5_9MICO</name>
<evidence type="ECO:0000256" key="1">
    <source>
        <dbReference type="ARBA" id="ARBA00023125"/>
    </source>
</evidence>
<dbReference type="CDD" id="cd00093">
    <property type="entry name" value="HTH_XRE"/>
    <property type="match status" value="1"/>
</dbReference>
<dbReference type="Proteomes" id="UP000198877">
    <property type="component" value="Unassembled WGS sequence"/>
</dbReference>
<dbReference type="SUPFAM" id="SSF51182">
    <property type="entry name" value="RmlC-like cupins"/>
    <property type="match status" value="1"/>
</dbReference>
<proteinExistence type="predicted"/>
<protein>
    <submittedName>
        <fullName evidence="3">DNA-binding transcriptional regulator, XRE-family HTH domain</fullName>
    </submittedName>
</protein>